<accession>A0A381U4J6</accession>
<dbReference type="PANTHER" id="PTHR43245">
    <property type="entry name" value="BIFUNCTIONAL POLYMYXIN RESISTANCE PROTEIN ARNA"/>
    <property type="match status" value="1"/>
</dbReference>
<evidence type="ECO:0000313" key="2">
    <source>
        <dbReference type="EMBL" id="SVA22671.1"/>
    </source>
</evidence>
<proteinExistence type="predicted"/>
<dbReference type="Pfam" id="PF01370">
    <property type="entry name" value="Epimerase"/>
    <property type="match status" value="1"/>
</dbReference>
<dbReference type="EMBL" id="UINC01005650">
    <property type="protein sequence ID" value="SVA22671.1"/>
    <property type="molecule type" value="Genomic_DNA"/>
</dbReference>
<protein>
    <recommendedName>
        <fullName evidence="1">NAD-dependent epimerase/dehydratase domain-containing protein</fullName>
    </recommendedName>
</protein>
<dbReference type="Gene3D" id="3.40.50.720">
    <property type="entry name" value="NAD(P)-binding Rossmann-like Domain"/>
    <property type="match status" value="1"/>
</dbReference>
<feature type="domain" description="NAD-dependent epimerase/dehydratase" evidence="1">
    <location>
        <begin position="1"/>
        <end position="213"/>
    </location>
</feature>
<dbReference type="SUPFAM" id="SSF51735">
    <property type="entry name" value="NAD(P)-binding Rossmann-fold domains"/>
    <property type="match status" value="1"/>
</dbReference>
<organism evidence="2">
    <name type="scientific">marine metagenome</name>
    <dbReference type="NCBI Taxonomy" id="408172"/>
    <lineage>
        <taxon>unclassified sequences</taxon>
        <taxon>metagenomes</taxon>
        <taxon>ecological metagenomes</taxon>
    </lineage>
</organism>
<dbReference type="AlphaFoldDB" id="A0A381U4J6"/>
<reference evidence="2" key="1">
    <citation type="submission" date="2018-05" db="EMBL/GenBank/DDBJ databases">
        <authorList>
            <person name="Lanie J.A."/>
            <person name="Ng W.-L."/>
            <person name="Kazmierczak K.M."/>
            <person name="Andrzejewski T.M."/>
            <person name="Davidsen T.M."/>
            <person name="Wayne K.J."/>
            <person name="Tettelin H."/>
            <person name="Glass J.I."/>
            <person name="Rusch D."/>
            <person name="Podicherti R."/>
            <person name="Tsui H.-C.T."/>
            <person name="Winkler M.E."/>
        </authorList>
    </citation>
    <scope>NUCLEOTIDE SEQUENCE</scope>
</reference>
<sequence length="288" mass="30533">VGRALALGFADLGWRVIGLDRAFDERRESDSMRRSTADLAEGVPLDIPDVDLVVHAAWVTTDPATLGVTTAEYIELNTRPLLTMLEYVSRTSPADFVFLSSSGVFAATDMTEGLKDSYSPTGTSPYAVAKQAGEALVRSALDLQTEIHVVRLGYLFGPGEVTRPSRVGVSLVAGWLAAARQGHALAVRSDDPLREWTFTSDLAVALEQVVDGPPAGHPVHLGSTHVSRDSAFAALIASELPGTEPVTVPAEGPVKPPMVPSDIPALRDFGWTDPTTGLRVLLAAEVVA</sequence>
<dbReference type="CDD" id="cd08946">
    <property type="entry name" value="SDR_e"/>
    <property type="match status" value="1"/>
</dbReference>
<gene>
    <name evidence="2" type="ORF">METZ01_LOCUS75525</name>
</gene>
<feature type="non-terminal residue" evidence="2">
    <location>
        <position position="1"/>
    </location>
</feature>
<dbReference type="InterPro" id="IPR036291">
    <property type="entry name" value="NAD(P)-bd_dom_sf"/>
</dbReference>
<evidence type="ECO:0000259" key="1">
    <source>
        <dbReference type="Pfam" id="PF01370"/>
    </source>
</evidence>
<dbReference type="InterPro" id="IPR050177">
    <property type="entry name" value="Lipid_A_modif_metabolic_enz"/>
</dbReference>
<name>A0A381U4J6_9ZZZZ</name>
<dbReference type="InterPro" id="IPR001509">
    <property type="entry name" value="Epimerase_deHydtase"/>
</dbReference>